<accession>A0ABZ2KI66</accession>
<comment type="catalytic activity">
    <reaction evidence="3">
        <text>allantoate + H2O = (S)-ureidoglycolate + urea</text>
        <dbReference type="Rhea" id="RHEA:11016"/>
        <dbReference type="ChEBI" id="CHEBI:15377"/>
        <dbReference type="ChEBI" id="CHEBI:16199"/>
        <dbReference type="ChEBI" id="CHEBI:17536"/>
        <dbReference type="ChEBI" id="CHEBI:57296"/>
        <dbReference type="EC" id="3.5.3.4"/>
    </reaction>
</comment>
<dbReference type="NCBIfam" id="TIGR02961">
    <property type="entry name" value="allantoicase"/>
    <property type="match status" value="1"/>
</dbReference>
<dbReference type="PANTHER" id="PTHR12045:SF3">
    <property type="entry name" value="INACTIVE ALLANTOICASE-RELATED"/>
    <property type="match status" value="1"/>
</dbReference>
<dbReference type="GO" id="GO:0004037">
    <property type="term" value="F:allantoicase activity"/>
    <property type="evidence" value="ECO:0007669"/>
    <property type="project" value="UniProtKB-EC"/>
</dbReference>
<dbReference type="HAMAP" id="MF_00813">
    <property type="entry name" value="Allantoicase"/>
    <property type="match status" value="1"/>
</dbReference>
<feature type="domain" description="Allantoicase" evidence="4">
    <location>
        <begin position="191"/>
        <end position="335"/>
    </location>
</feature>
<evidence type="ECO:0000256" key="3">
    <source>
        <dbReference type="HAMAP-Rule" id="MF_00813"/>
    </source>
</evidence>
<name>A0ABZ2KI66_9BACT</name>
<gene>
    <name evidence="3 6" type="primary">alc</name>
    <name evidence="6" type="ORF">LZC95_04255</name>
</gene>
<evidence type="ECO:0000259" key="5">
    <source>
        <dbReference type="Pfam" id="PF09349"/>
    </source>
</evidence>
<evidence type="ECO:0000313" key="7">
    <source>
        <dbReference type="Proteomes" id="UP001379533"/>
    </source>
</evidence>
<dbReference type="InterPro" id="IPR005164">
    <property type="entry name" value="Allantoicase"/>
</dbReference>
<reference evidence="6 7" key="1">
    <citation type="submission" date="2021-12" db="EMBL/GenBank/DDBJ databases">
        <title>Discovery of the Pendulisporaceae a myxobacterial family with distinct sporulation behavior and unique specialized metabolism.</title>
        <authorList>
            <person name="Garcia R."/>
            <person name="Popoff A."/>
            <person name="Bader C.D."/>
            <person name="Loehr J."/>
            <person name="Walesch S."/>
            <person name="Walt C."/>
            <person name="Boldt J."/>
            <person name="Bunk B."/>
            <person name="Haeckl F.J.F.P.J."/>
            <person name="Gunesch A.P."/>
            <person name="Birkelbach J."/>
            <person name="Nuebel U."/>
            <person name="Pietschmann T."/>
            <person name="Bach T."/>
            <person name="Mueller R."/>
        </authorList>
    </citation>
    <scope>NUCLEOTIDE SEQUENCE [LARGE SCALE GENOMIC DNA]</scope>
    <source>
        <strain evidence="6 7">MSr12523</strain>
    </source>
</reference>
<dbReference type="NCBIfam" id="TIGR03180">
    <property type="entry name" value="UraD_2"/>
    <property type="match status" value="1"/>
</dbReference>
<dbReference type="EC" id="3.5.3.4" evidence="3"/>
<dbReference type="RefSeq" id="WP_394846664.1">
    <property type="nucleotide sequence ID" value="NZ_CP089982.1"/>
</dbReference>
<keyword evidence="7" id="KW-1185">Reference proteome</keyword>
<keyword evidence="3 6" id="KW-0378">Hydrolase</keyword>
<comment type="pathway">
    <text evidence="3">Nitrogen metabolism; (S)-allantoin degradation; (S)-ureidoglycolate from allantoate (aminidohydrolase route): step 1/1.</text>
</comment>
<dbReference type="EMBL" id="CP089982">
    <property type="protein sequence ID" value="WXA96051.1"/>
    <property type="molecule type" value="Genomic_DNA"/>
</dbReference>
<dbReference type="PANTHER" id="PTHR12045">
    <property type="entry name" value="ALLANTOICASE"/>
    <property type="match status" value="1"/>
</dbReference>
<dbReference type="Proteomes" id="UP001379533">
    <property type="component" value="Chromosome"/>
</dbReference>
<dbReference type="InterPro" id="IPR015908">
    <property type="entry name" value="Allantoicase_dom"/>
</dbReference>
<evidence type="ECO:0000313" key="6">
    <source>
        <dbReference type="EMBL" id="WXA96051.1"/>
    </source>
</evidence>
<dbReference type="InterPro" id="IPR008979">
    <property type="entry name" value="Galactose-bd-like_sf"/>
</dbReference>
<dbReference type="InterPro" id="IPR017595">
    <property type="entry name" value="OHCU_decarboxylase-2"/>
</dbReference>
<evidence type="ECO:0000259" key="4">
    <source>
        <dbReference type="Pfam" id="PF03561"/>
    </source>
</evidence>
<sequence>MTDSQFTELMDLAAERLGGAVIYANDEFFAEKENLLKVSKPVFIEGKYTDRGKWMDGWETRRRRVPGHDFCIVRLGLAGVVRGVVVDTAFFKGNYPAACSIDGCAMPGRPTGEELASESTPWVEILPKTMLNGDTQNLFTIDAGLRLTHLRFHIYPDGGVARLRVHGDVLPSPRWAGRPGAEVDLAAAEHGALVLACNDMFFGSRHNLIMPGRGLNMGDGWETKRSRAEGPDWAIVRLAAEGTVERIEVDTNHFKGNYPDSCTIHGILAQPGATTEDLLADPSKWREILPRTKLQAHTRHFFEEELTGERGPYSHIRLSIFPDGGVSRMRVHGTVTEAGREALGIRHLNYAPVPELAALLTSCCGARAWVDKMVTLRPYRDLATLIAQARDVWQSLGKQDWLEAFRHHPRIGGVKAEAATSQTATSWSKGEQARVADASRTTQEELARINRAYEEKFGHIYIVCATGKSAEEMLAIAQDRMKNDADTELSRAADEQRKITEIRLDKLVRGG</sequence>
<dbReference type="NCBIfam" id="NF010372">
    <property type="entry name" value="PRK13798.1"/>
    <property type="match status" value="1"/>
</dbReference>
<proteinExistence type="inferred from homology"/>
<dbReference type="InterPro" id="IPR018020">
    <property type="entry name" value="OHCU_decarboxylase"/>
</dbReference>
<dbReference type="Gene3D" id="1.10.3330.10">
    <property type="entry name" value="Oxo-4-hydroxy-4-carboxy-5-ureidoimidazoline decarboxylase"/>
    <property type="match status" value="1"/>
</dbReference>
<evidence type="ECO:0000256" key="1">
    <source>
        <dbReference type="ARBA" id="ARBA00009242"/>
    </source>
</evidence>
<dbReference type="Pfam" id="PF03561">
    <property type="entry name" value="Allantoicase"/>
    <property type="match status" value="2"/>
</dbReference>
<dbReference type="Gene3D" id="2.60.120.260">
    <property type="entry name" value="Galactose-binding domain-like"/>
    <property type="match status" value="2"/>
</dbReference>
<dbReference type="SUPFAM" id="SSF158694">
    <property type="entry name" value="UraD-Like"/>
    <property type="match status" value="1"/>
</dbReference>
<dbReference type="Pfam" id="PF09349">
    <property type="entry name" value="OHCU_decarbox"/>
    <property type="match status" value="1"/>
</dbReference>
<dbReference type="SUPFAM" id="SSF49785">
    <property type="entry name" value="Galactose-binding domain-like"/>
    <property type="match status" value="2"/>
</dbReference>
<dbReference type="InterPro" id="IPR036778">
    <property type="entry name" value="OHCU_decarboxylase_sf"/>
</dbReference>
<feature type="domain" description="Oxo-4-hydroxy-4-carboxy-5-ureidoimidazoline decarboxylase" evidence="5">
    <location>
        <begin position="352"/>
        <end position="505"/>
    </location>
</feature>
<organism evidence="6 7">
    <name type="scientific">Pendulispora brunnea</name>
    <dbReference type="NCBI Taxonomy" id="2905690"/>
    <lineage>
        <taxon>Bacteria</taxon>
        <taxon>Pseudomonadati</taxon>
        <taxon>Myxococcota</taxon>
        <taxon>Myxococcia</taxon>
        <taxon>Myxococcales</taxon>
        <taxon>Sorangiineae</taxon>
        <taxon>Pendulisporaceae</taxon>
        <taxon>Pendulispora</taxon>
    </lineage>
</organism>
<feature type="domain" description="Allantoicase" evidence="4">
    <location>
        <begin position="18"/>
        <end position="169"/>
    </location>
</feature>
<evidence type="ECO:0000256" key="2">
    <source>
        <dbReference type="ARBA" id="ARBA00022631"/>
    </source>
</evidence>
<protein>
    <recommendedName>
        <fullName evidence="3">Probable allantoicase</fullName>
        <ecNumber evidence="3">3.5.3.4</ecNumber>
    </recommendedName>
    <alternativeName>
        <fullName evidence="3">Allantoate amidinohydrolase</fullName>
    </alternativeName>
</protein>
<comment type="similarity">
    <text evidence="1 3">Belongs to the allantoicase family.</text>
</comment>
<keyword evidence="2 3" id="KW-0659">Purine metabolism</keyword>